<evidence type="ECO:0000313" key="4">
    <source>
        <dbReference type="Proteomes" id="UP000286806"/>
    </source>
</evidence>
<keyword evidence="4" id="KW-1185">Reference proteome</keyword>
<evidence type="ECO:0000313" key="3">
    <source>
        <dbReference type="EMBL" id="GBL44757.1"/>
    </source>
</evidence>
<feature type="compositionally biased region" description="Low complexity" evidence="2">
    <location>
        <begin position="376"/>
        <end position="388"/>
    </location>
</feature>
<keyword evidence="1" id="KW-0175">Coiled coil</keyword>
<dbReference type="EMBL" id="BGOW01000003">
    <property type="protein sequence ID" value="GBL44757.1"/>
    <property type="molecule type" value="Genomic_DNA"/>
</dbReference>
<evidence type="ECO:0000256" key="1">
    <source>
        <dbReference type="SAM" id="Coils"/>
    </source>
</evidence>
<accession>A0A401JAW7</accession>
<gene>
    <name evidence="3" type="ORF">SFMTTN_0558</name>
</gene>
<name>A0A401JAW7_9PROT</name>
<organism evidence="3 4">
    <name type="scientific">Sulfuriferula multivorans</name>
    <dbReference type="NCBI Taxonomy" id="1559896"/>
    <lineage>
        <taxon>Bacteria</taxon>
        <taxon>Pseudomonadati</taxon>
        <taxon>Pseudomonadota</taxon>
        <taxon>Betaproteobacteria</taxon>
        <taxon>Nitrosomonadales</taxon>
        <taxon>Sulfuricellaceae</taxon>
        <taxon>Sulfuriferula</taxon>
    </lineage>
</organism>
<comment type="caution">
    <text evidence="3">The sequence shown here is derived from an EMBL/GenBank/DDBJ whole genome shotgun (WGS) entry which is preliminary data.</text>
</comment>
<reference evidence="3 4" key="1">
    <citation type="journal article" date="2019" name="Front. Microbiol.">
        <title>Genomes of Neutrophilic Sulfur-Oxidizing Chemolithoautotrophs Representing 9 Proteobacterial Species From 8 Genera.</title>
        <authorList>
            <person name="Watanabe T."/>
            <person name="Kojima H."/>
            <person name="Umezawa K."/>
            <person name="Hori C."/>
            <person name="Takasuka T.E."/>
            <person name="Kato Y."/>
            <person name="Fukui M."/>
        </authorList>
    </citation>
    <scope>NUCLEOTIDE SEQUENCE [LARGE SCALE GENOMIC DNA]</scope>
    <source>
        <strain evidence="3 4">TTN</strain>
    </source>
</reference>
<feature type="coiled-coil region" evidence="1">
    <location>
        <begin position="11"/>
        <end position="38"/>
    </location>
</feature>
<protein>
    <submittedName>
        <fullName evidence="3">Uncharacterized protein</fullName>
    </submittedName>
</protein>
<feature type="region of interest" description="Disordered" evidence="2">
    <location>
        <begin position="355"/>
        <end position="388"/>
    </location>
</feature>
<evidence type="ECO:0000256" key="2">
    <source>
        <dbReference type="SAM" id="MobiDB-lite"/>
    </source>
</evidence>
<proteinExistence type="predicted"/>
<sequence length="1649" mass="178708">MPRLQLDLTALTEQRLNLSRLQAQQRALDAQLAAQQAALDAALRDGASPNLTEPLRVQLTEAQATRRALVARQREAQSGIDRLADGLLGERDPALLVEALDAAHPIALLPMRLETRYVPAFPQIPDSLRIRVYPDDINIVQHTAALTDAERAAGMAYWQTLFAHDSAGAERLKRDLAQLAGRNRCAWILRLLTPDNAVPQGEENVAPQFPDPPGIDARARQARALLLPDRWCAIGYAAGRREVFRVWGSRIPDELRLSPDLLALDQPEAILDTSGERAWLADFDAAVANGMALEVSQQAVDVFLRQHHDARGFSLASDTLERLLIVGLEWSKDAATSAAELAELLAAQRDSSGLAFMPSGTPTNNTEAAPSGYSVAEETAAPDTAAPPAEQDALQLLTHALGLPADRLPADNIVNAHLAEQRTALHMMNALWRGTFGHYLMELWNPAYVEKDADRLLKTPTLYALRDYAETYLRPGGALPVLRVGKQPYGVLPVLGKRYTDRSDPALHQGINKVLGVLRPLWDVAVRDKVPLLRDGDVEVAQAILQTAPWSQTAYYRDENPVQMCLSPSPFVDAQTPKQQLIQSLLAALGIQASARYSLPINCSNFLPDPPYTPGDLAGVPWVLADAQDERKEAPAASYFRDFKPEQNYLAQMADALKPPQSTYKDVIGKNQSGPALLQALLACSVDLEHGDAVVANGKRSRAFIQSTNSLSIQVNIEAPLDTHASFSVSTPKQLAHVAIPALTGQATLGEHVLQTLAMQPLTLTPGNAVKAADHFHDALKALFEPQRDLGGVKLSLDYLAGRSIGELNTAFRTTLDAFSYRLDAWYSARANYRLKQLRDTQAEGTYVGGYAWVEGLKADRRPDSDGYLLAPSLAQAASAALLRSGFAANHEQGAFNIQLDSLRTQRAQGILQGLTRDQPLAALYGYRIERGLRDAQLGKLIWPLRLAYPWRGDQPIREPAEAIGARDVVDGVALLAAWQLDRQAVLRHLQQTIDKFVQNPAGTQPTPDEWNNKVAAVMQDAIDLADSVADLLLAEGVHQIVLGNFERAAASMAVADKQALPVEPQVTRTPRGGASYTQRVALLCPPPMQSNWPQDRHATVEPGLNAWLAFMLGDPARYSFSAQVYRGLDETGKQIIDAQPVTADLVELGYAPLSLVLAATTLTPSGLSGSADTGLRGRLVAVLSGKVNDPASVTGMDIQQQGAALGQLGLGHLEALATTLRALLDNARPITRKDVVVPDDKLEPATSEGEYPGVDQAELATRATALVNEFVALKTALAASADASALLANLAALDDFLPPQAWPQQVIAIDAPGADTAQRDARAGVAKTALNSLLDAKLEQINAPIALAKDQPVATHGQLVQQSINQVKTLLGKDFPLLPRFSLGAYVGGFNASLAEQDALNHHDEWRVPGWIAGLARVRPGLDRFAATLSAHEALVEVSAAQDFRLVQYPYRPGQVWAALPEAWRAPEGTPPGLDKIPEELRDYVAQQAGAPYHDINRAAPDLALALHTPGGLEAQTPDRTLCGLVCDDWPEFIPDPYQTAAISFHYDAPGARPPQAILLALPPTQQQENWAFDDVLDVLHEAWDLARLRAVRPGDLGSGLGTLLPGNYLPQSYANELPSVRFLEMQRRKWRSLVSADATLKVIPLGK</sequence>
<dbReference type="Proteomes" id="UP000286806">
    <property type="component" value="Unassembled WGS sequence"/>
</dbReference>